<dbReference type="Proteomes" id="UP000789759">
    <property type="component" value="Unassembled WGS sequence"/>
</dbReference>
<dbReference type="AlphaFoldDB" id="A0A9N9KHI8"/>
<keyword evidence="2" id="KW-1185">Reference proteome</keyword>
<gene>
    <name evidence="1" type="ORF">CPELLU_LOCUS21108</name>
</gene>
<accession>A0A9N9KHI8</accession>
<dbReference type="EMBL" id="CAJVQA010073515">
    <property type="protein sequence ID" value="CAG8834456.1"/>
    <property type="molecule type" value="Genomic_DNA"/>
</dbReference>
<protein>
    <submittedName>
        <fullName evidence="1">19431_t:CDS:1</fullName>
    </submittedName>
</protein>
<feature type="non-terminal residue" evidence="1">
    <location>
        <position position="142"/>
    </location>
</feature>
<organism evidence="1 2">
    <name type="scientific">Cetraspora pellucida</name>
    <dbReference type="NCBI Taxonomy" id="1433469"/>
    <lineage>
        <taxon>Eukaryota</taxon>
        <taxon>Fungi</taxon>
        <taxon>Fungi incertae sedis</taxon>
        <taxon>Mucoromycota</taxon>
        <taxon>Glomeromycotina</taxon>
        <taxon>Glomeromycetes</taxon>
        <taxon>Diversisporales</taxon>
        <taxon>Gigasporaceae</taxon>
        <taxon>Cetraspora</taxon>
    </lineage>
</organism>
<proteinExistence type="predicted"/>
<sequence length="142" mass="16477">SIYYIASRSSIQEVENMSINEPSQDEDLENELDKSHQDVAVEGDHFGQWFVDSIIENEENIKNNDPSFNWIQLFHDTNEQESNTNEGFVDELLFYGRVWGLARTATNKRNSDLDDDSNKENELINVQLRNPQKVITRGRPKS</sequence>
<feature type="non-terminal residue" evidence="1">
    <location>
        <position position="1"/>
    </location>
</feature>
<reference evidence="1" key="1">
    <citation type="submission" date="2021-06" db="EMBL/GenBank/DDBJ databases">
        <authorList>
            <person name="Kallberg Y."/>
            <person name="Tangrot J."/>
            <person name="Rosling A."/>
        </authorList>
    </citation>
    <scope>NUCLEOTIDE SEQUENCE</scope>
    <source>
        <strain evidence="1">FL966</strain>
    </source>
</reference>
<name>A0A9N9KHI8_9GLOM</name>
<dbReference type="OrthoDB" id="10408634at2759"/>
<evidence type="ECO:0000313" key="1">
    <source>
        <dbReference type="EMBL" id="CAG8834456.1"/>
    </source>
</evidence>
<evidence type="ECO:0000313" key="2">
    <source>
        <dbReference type="Proteomes" id="UP000789759"/>
    </source>
</evidence>
<comment type="caution">
    <text evidence="1">The sequence shown here is derived from an EMBL/GenBank/DDBJ whole genome shotgun (WGS) entry which is preliminary data.</text>
</comment>